<organism evidence="1 2">
    <name type="scientific">Eimeria brunetti</name>
    <dbReference type="NCBI Taxonomy" id="51314"/>
    <lineage>
        <taxon>Eukaryota</taxon>
        <taxon>Sar</taxon>
        <taxon>Alveolata</taxon>
        <taxon>Apicomplexa</taxon>
        <taxon>Conoidasida</taxon>
        <taxon>Coccidia</taxon>
        <taxon>Eucoccidiorida</taxon>
        <taxon>Eimeriorina</taxon>
        <taxon>Eimeriidae</taxon>
        <taxon>Eimeria</taxon>
    </lineage>
</organism>
<dbReference type="Proteomes" id="UP000030750">
    <property type="component" value="Unassembled WGS sequence"/>
</dbReference>
<dbReference type="VEuPathDB" id="ToxoDB:EBH_0084890"/>
<evidence type="ECO:0000313" key="1">
    <source>
        <dbReference type="EMBL" id="CDJ50078.1"/>
    </source>
</evidence>
<dbReference type="EMBL" id="HG712033">
    <property type="protein sequence ID" value="CDJ50078.1"/>
    <property type="molecule type" value="Genomic_DNA"/>
</dbReference>
<keyword evidence="2" id="KW-1185">Reference proteome</keyword>
<proteinExistence type="predicted"/>
<protein>
    <submittedName>
        <fullName evidence="1">Uncharacterized protein</fullName>
    </submittedName>
</protein>
<dbReference type="AlphaFoldDB" id="U6LLF2"/>
<reference evidence="1" key="2">
    <citation type="submission" date="2013-10" db="EMBL/GenBank/DDBJ databases">
        <authorList>
            <person name="Aslett M."/>
        </authorList>
    </citation>
    <scope>NUCLEOTIDE SEQUENCE [LARGE SCALE GENOMIC DNA]</scope>
    <source>
        <strain evidence="1">Houghton</strain>
    </source>
</reference>
<name>U6LLF2_9EIME</name>
<gene>
    <name evidence="1" type="ORF">EBH_0084890</name>
</gene>
<sequence>MGFISFRWLIHSLRVAPFYKVANNVSVGTGFGIESAGWLEFPKTADEEGLFSAIASGATLCVCKWVCSLHPESNGEKRCVKEQLDADI</sequence>
<accession>U6LLF2</accession>
<reference evidence="1" key="1">
    <citation type="submission" date="2013-10" db="EMBL/GenBank/DDBJ databases">
        <title>Genomic analysis of the causative agents of coccidiosis in chickens.</title>
        <authorList>
            <person name="Reid A.J."/>
            <person name="Blake D."/>
            <person name="Billington K."/>
            <person name="Browne H."/>
            <person name="Dunn M."/>
            <person name="Hung S."/>
            <person name="Kawahara F."/>
            <person name="Miranda-Saavedra D."/>
            <person name="Mourier T."/>
            <person name="Nagra H."/>
            <person name="Otto T.D."/>
            <person name="Rawlings N."/>
            <person name="Sanchez A."/>
            <person name="Sanders M."/>
            <person name="Subramaniam C."/>
            <person name="Tay Y."/>
            <person name="Dear P."/>
            <person name="Doerig C."/>
            <person name="Gruber A."/>
            <person name="Parkinson J."/>
            <person name="Shirley M."/>
            <person name="Wan K.L."/>
            <person name="Berriman M."/>
            <person name="Tomley F."/>
            <person name="Pain A."/>
        </authorList>
    </citation>
    <scope>NUCLEOTIDE SEQUENCE [LARGE SCALE GENOMIC DNA]</scope>
    <source>
        <strain evidence="1">Houghton</strain>
    </source>
</reference>
<evidence type="ECO:0000313" key="2">
    <source>
        <dbReference type="Proteomes" id="UP000030750"/>
    </source>
</evidence>